<dbReference type="EMBL" id="CP014060">
    <property type="protein sequence ID" value="AUZ18260.1"/>
    <property type="molecule type" value="Genomic_DNA"/>
</dbReference>
<evidence type="ECO:0000259" key="7">
    <source>
        <dbReference type="Pfam" id="PF12823"/>
    </source>
</evidence>
<dbReference type="PANTHER" id="PTHR40077:SF1">
    <property type="entry name" value="MEMBRANE PROTEIN"/>
    <property type="match status" value="1"/>
</dbReference>
<keyword evidence="3 6" id="KW-0812">Transmembrane</keyword>
<evidence type="ECO:0000256" key="5">
    <source>
        <dbReference type="ARBA" id="ARBA00023136"/>
    </source>
</evidence>
<feature type="transmembrane region" description="Helical" evidence="6">
    <location>
        <begin position="68"/>
        <end position="91"/>
    </location>
</feature>
<evidence type="ECO:0000313" key="8">
    <source>
        <dbReference type="EMBL" id="AUZ18260.1"/>
    </source>
</evidence>
<name>A0A2L0PU82_ALCXX</name>
<dbReference type="AlphaFoldDB" id="A0A2L0PU82"/>
<evidence type="ECO:0000256" key="3">
    <source>
        <dbReference type="ARBA" id="ARBA00022692"/>
    </source>
</evidence>
<evidence type="ECO:0000256" key="1">
    <source>
        <dbReference type="ARBA" id="ARBA00004651"/>
    </source>
</evidence>
<dbReference type="InterPro" id="IPR023845">
    <property type="entry name" value="DUF3817_TM"/>
</dbReference>
<evidence type="ECO:0000256" key="2">
    <source>
        <dbReference type="ARBA" id="ARBA00022475"/>
    </source>
</evidence>
<proteinExistence type="predicted"/>
<dbReference type="GO" id="GO:0005886">
    <property type="term" value="C:plasma membrane"/>
    <property type="evidence" value="ECO:0007669"/>
    <property type="project" value="UniProtKB-SubCell"/>
</dbReference>
<sequence length="163" mass="16981">MRWGAFLGMPGVPAVATGRTSSIARLADFFRRLAFWPMAGDYASPDNAGSLCDAVAMSMKDSGGSTPLLFKWAAVLEGTTLLALLGIAVPLKHLAGMPAPVSWIGPVHGVAFMVYIALACNVAAAQDWPRKRLLLTLLATLAPFGGYVIARSLGRAAAPAGRA</sequence>
<protein>
    <submittedName>
        <fullName evidence="8">DUF3817 domain-containing protein</fullName>
    </submittedName>
</protein>
<gene>
    <name evidence="8" type="ORF">AL504_31650</name>
</gene>
<dbReference type="Proteomes" id="UP000060602">
    <property type="component" value="Chromosome"/>
</dbReference>
<keyword evidence="2" id="KW-1003">Cell membrane</keyword>
<evidence type="ECO:0000313" key="9">
    <source>
        <dbReference type="Proteomes" id="UP000060602"/>
    </source>
</evidence>
<dbReference type="Pfam" id="PF12823">
    <property type="entry name" value="DUF3817"/>
    <property type="match status" value="1"/>
</dbReference>
<feature type="transmembrane region" description="Helical" evidence="6">
    <location>
        <begin position="133"/>
        <end position="150"/>
    </location>
</feature>
<dbReference type="PANTHER" id="PTHR40077">
    <property type="entry name" value="MEMBRANE PROTEIN-RELATED"/>
    <property type="match status" value="1"/>
</dbReference>
<evidence type="ECO:0000256" key="4">
    <source>
        <dbReference type="ARBA" id="ARBA00022989"/>
    </source>
</evidence>
<evidence type="ECO:0000256" key="6">
    <source>
        <dbReference type="SAM" id="Phobius"/>
    </source>
</evidence>
<keyword evidence="4 6" id="KW-1133">Transmembrane helix</keyword>
<comment type="subcellular location">
    <subcellularLocation>
        <location evidence="1">Cell membrane</location>
        <topology evidence="1">Multi-pass membrane protein</topology>
    </subcellularLocation>
</comment>
<feature type="transmembrane region" description="Helical" evidence="6">
    <location>
        <begin position="103"/>
        <end position="124"/>
    </location>
</feature>
<keyword evidence="5 6" id="KW-0472">Membrane</keyword>
<organism evidence="8 9">
    <name type="scientific">Alcaligenes xylosoxydans xylosoxydans</name>
    <name type="common">Achromobacter xylosoxidans</name>
    <dbReference type="NCBI Taxonomy" id="85698"/>
    <lineage>
        <taxon>Bacteria</taxon>
        <taxon>Pseudomonadati</taxon>
        <taxon>Pseudomonadota</taxon>
        <taxon>Betaproteobacteria</taxon>
        <taxon>Burkholderiales</taxon>
        <taxon>Alcaligenaceae</taxon>
        <taxon>Achromobacter</taxon>
    </lineage>
</organism>
<feature type="domain" description="DUF3817" evidence="7">
    <location>
        <begin position="69"/>
        <end position="153"/>
    </location>
</feature>
<accession>A0A2L0PU82</accession>
<dbReference type="NCBIfam" id="TIGR03954">
    <property type="entry name" value="integ_memb_HG"/>
    <property type="match status" value="1"/>
</dbReference>
<reference evidence="9" key="1">
    <citation type="submission" date="2015-12" db="EMBL/GenBank/DDBJ databases">
        <title>FDA dAtabase for Regulatory Grade micrObial Sequences (FDA-ARGOS): Supporting development and validation of Infectious Disease Dx tests.</title>
        <authorList>
            <person name="Case J."/>
            <person name="Tallon L."/>
            <person name="Sadzewicz L."/>
            <person name="Sengamalay N."/>
            <person name="Ott S."/>
            <person name="Godinez A."/>
            <person name="Nagaraj S."/>
            <person name="Nadendla S."/>
            <person name="Sichtig H."/>
        </authorList>
    </citation>
    <scope>NUCLEOTIDE SEQUENCE [LARGE SCALE GENOMIC DNA]</scope>
    <source>
        <strain evidence="9">FDAARGOS_147</strain>
    </source>
</reference>